<accession>A0A7R9JYD9</accession>
<gene>
    <name evidence="2" type="ORF">TGEB3V08_LOCUS5673</name>
</gene>
<reference evidence="2" key="1">
    <citation type="submission" date="2020-11" db="EMBL/GenBank/DDBJ databases">
        <authorList>
            <person name="Tran Van P."/>
        </authorList>
    </citation>
    <scope>NUCLEOTIDE SEQUENCE</scope>
</reference>
<sequence length="300" mass="32590">MKPATKCVIGPSFDIGFGRRMMRFLHHSATQKGERTTGPLKRLRADSTTALPTCADNMQVGNRPVPGGAIWVSMRTAGTVRTFMWSIRTLIGTIRTMMGTIRTFWNPGREALGTSMGMPSIREVTVTARSPLVTSSTANSSHTGGPVCNSSRNCPHLLLLAHMTKTRPHGSLRRMSHSDRVGQTLLEDGEKSLKHVVVIEEKLKRGLGNDPGSVQWSAGCRGGRSGGPVSSTQTSSDFPGAHSPAPASSLSGQCRSGDSWDHHRGGAPSHFCRIKSNTNRPHFDEMAELFLFVLRAVYER</sequence>
<feature type="compositionally biased region" description="Polar residues" evidence="1">
    <location>
        <begin position="246"/>
        <end position="256"/>
    </location>
</feature>
<proteinExistence type="predicted"/>
<organism evidence="2">
    <name type="scientific">Timema genevievae</name>
    <name type="common">Walking stick</name>
    <dbReference type="NCBI Taxonomy" id="629358"/>
    <lineage>
        <taxon>Eukaryota</taxon>
        <taxon>Metazoa</taxon>
        <taxon>Ecdysozoa</taxon>
        <taxon>Arthropoda</taxon>
        <taxon>Hexapoda</taxon>
        <taxon>Insecta</taxon>
        <taxon>Pterygota</taxon>
        <taxon>Neoptera</taxon>
        <taxon>Polyneoptera</taxon>
        <taxon>Phasmatodea</taxon>
        <taxon>Timematodea</taxon>
        <taxon>Timematoidea</taxon>
        <taxon>Timematidae</taxon>
        <taxon>Timema</taxon>
    </lineage>
</organism>
<feature type="region of interest" description="Disordered" evidence="1">
    <location>
        <begin position="208"/>
        <end position="262"/>
    </location>
</feature>
<dbReference type="AlphaFoldDB" id="A0A7R9JYD9"/>
<dbReference type="EMBL" id="OE841158">
    <property type="protein sequence ID" value="CAD7594440.1"/>
    <property type="molecule type" value="Genomic_DNA"/>
</dbReference>
<evidence type="ECO:0000313" key="2">
    <source>
        <dbReference type="EMBL" id="CAD7594440.1"/>
    </source>
</evidence>
<evidence type="ECO:0000256" key="1">
    <source>
        <dbReference type="SAM" id="MobiDB-lite"/>
    </source>
</evidence>
<name>A0A7R9JYD9_TIMGE</name>
<protein>
    <submittedName>
        <fullName evidence="2">Uncharacterized protein</fullName>
    </submittedName>
</protein>
<feature type="compositionally biased region" description="Polar residues" evidence="1">
    <location>
        <begin position="228"/>
        <end position="237"/>
    </location>
</feature>